<evidence type="ECO:0000256" key="8">
    <source>
        <dbReference type="SAM" id="MobiDB-lite"/>
    </source>
</evidence>
<name>A0AAV4EMJ3_9GAST</name>
<keyword evidence="9" id="KW-0472">Membrane</keyword>
<evidence type="ECO:0000313" key="11">
    <source>
        <dbReference type="EMBL" id="GFR62054.1"/>
    </source>
</evidence>
<keyword evidence="1" id="KW-0479">Metal-binding</keyword>
<keyword evidence="9" id="KW-0812">Transmembrane</keyword>
<keyword evidence="7" id="KW-0675">Receptor</keyword>
<dbReference type="AlphaFoldDB" id="A0AAV4EMJ3"/>
<accession>A0AAV4EMJ3</accession>
<evidence type="ECO:0000256" key="2">
    <source>
        <dbReference type="ARBA" id="ARBA00022771"/>
    </source>
</evidence>
<proteinExistence type="predicted"/>
<feature type="compositionally biased region" description="Low complexity" evidence="8">
    <location>
        <begin position="48"/>
        <end position="74"/>
    </location>
</feature>
<keyword evidence="9" id="KW-1133">Transmembrane helix</keyword>
<dbReference type="Gene3D" id="1.10.565.10">
    <property type="entry name" value="Retinoid X Receptor"/>
    <property type="match status" value="1"/>
</dbReference>
<evidence type="ECO:0000256" key="5">
    <source>
        <dbReference type="ARBA" id="ARBA00023125"/>
    </source>
</evidence>
<feature type="compositionally biased region" description="Polar residues" evidence="8">
    <location>
        <begin position="75"/>
        <end position="84"/>
    </location>
</feature>
<dbReference type="PANTHER" id="PTHR24082">
    <property type="entry name" value="NUCLEAR HORMONE RECEPTOR"/>
    <property type="match status" value="1"/>
</dbReference>
<keyword evidence="2" id="KW-0863">Zinc-finger</keyword>
<feature type="transmembrane region" description="Helical" evidence="9">
    <location>
        <begin position="941"/>
        <end position="974"/>
    </location>
</feature>
<feature type="compositionally biased region" description="Polar residues" evidence="8">
    <location>
        <begin position="222"/>
        <end position="236"/>
    </location>
</feature>
<dbReference type="EMBL" id="BMAT01007314">
    <property type="protein sequence ID" value="GFR62054.1"/>
    <property type="molecule type" value="Genomic_DNA"/>
</dbReference>
<keyword evidence="12" id="KW-1185">Reference proteome</keyword>
<dbReference type="InterPro" id="IPR050234">
    <property type="entry name" value="Nuclear_hormone_rcpt_NR1"/>
</dbReference>
<evidence type="ECO:0000313" key="12">
    <source>
        <dbReference type="Proteomes" id="UP000762676"/>
    </source>
</evidence>
<evidence type="ECO:0000256" key="6">
    <source>
        <dbReference type="ARBA" id="ARBA00023163"/>
    </source>
</evidence>
<evidence type="ECO:0000256" key="9">
    <source>
        <dbReference type="SAM" id="Phobius"/>
    </source>
</evidence>
<sequence length="1086" mass="119435">MGRIPKLEKERALYEAHCTTTSATSTFGSAPGDVRPTDQEHDAEWRDLSGSPDVSVSSGDLPMTVPTPGTTTTGQLSDQLPSTRSSSYQSVHQLSNLPEHLAIKDHGFRNDECERNVTISGLQTSPNCNLQSMANPGAENFGRSDMVERVTNANFKTNHLSQFVTVINPTSVSSSLTHLSTHSRPLPLPQSSYEGRPWKDFHLSSTDYHQSPGLDQPPPVFDTQSSFSYGAQSSKGPSLKKSKYTQNEWNRDLSDFPNSYSHEIKRETLEFSDASAEQQQRFRLQNKTYPPNCNQINDMKSQASLRPGVSITTYNSPSQNFKVSTHTTHQPNSLKENVGRRSDEIFEDKTVHCDNPFSHMESVNATAGISRTNMSFRPGIRSTALENEMCSTSGQLLHGPATAAKNTSDWGHSHQNISNDLELSSKYLQSQYEASTLINQATLTHTSDSGFSDEGDVKPFDTTTSVNSKECSRRSAYSPDLVKVLLNRVGGERLKGLKQHIMTGIAPVCGPEEFQAAAELLRMYSGDSKAEPVNSDTPSCASRQLSVKKEPSQTQLELNEIAKLGETETSFLNIETPGNKDLDVFDKQQTKLFFTSTPASTTQIAQKGRFVHTSEDTNPLNHDFFSHSASKPISSEVRVSNISAAHFQASEEVKSLSLPGANQHPNSNHPDATFIGPMPTVSWRTNSAFQEPGCDELSYPGDKTLLSGLEQNCLSETESTGPLLGHSVKDFLPGRASESKNEVGLVKHNSLDAKSHPNSCEALQGGAVGKSDEDIHLTDLGPTLSRAFDTHMALFKLRYAEMAEVVKNERPMKVHPMVPGAKEIVYQQLIGSIEAINKAIIGFCNCVPGLSSVPKADKDYLTKRAYYDIWMLTNSRLFHEGQSYLRLPDGTYYNREWMEVILNTKIVQVFFNFSEAFNSLNLSQLEVAILCAIQLTTPGNVVVVVVVVVVAAVVVAAAAVFSSISSSTCSLFFYRLCGLAVRHSLRDRGESSGVCPISCKEKVEHINSKLVDLLVLEVGRRHKHNGPRVLVDIFRLLPNLAEINTLQQEIIANFTADTVPENVSYSPKSPLLADLSEEQLNAVFNE</sequence>
<feature type="region of interest" description="Disordered" evidence="8">
    <location>
        <begin position="204"/>
        <end position="245"/>
    </location>
</feature>
<gene>
    <name evidence="11" type="ORF">ElyMa_003573200</name>
</gene>
<keyword evidence="4" id="KW-0805">Transcription regulation</keyword>
<dbReference type="PROSITE" id="PS51843">
    <property type="entry name" value="NR_LBD"/>
    <property type="match status" value="1"/>
</dbReference>
<dbReference type="InterPro" id="IPR035500">
    <property type="entry name" value="NHR-like_dom_sf"/>
</dbReference>
<evidence type="ECO:0000256" key="4">
    <source>
        <dbReference type="ARBA" id="ARBA00023015"/>
    </source>
</evidence>
<dbReference type="GO" id="GO:0008270">
    <property type="term" value="F:zinc ion binding"/>
    <property type="evidence" value="ECO:0007669"/>
    <property type="project" value="UniProtKB-KW"/>
</dbReference>
<feature type="region of interest" description="Disordered" evidence="8">
    <location>
        <begin position="47"/>
        <end position="84"/>
    </location>
</feature>
<feature type="domain" description="NR LBD" evidence="10">
    <location>
        <begin position="789"/>
        <end position="1073"/>
    </location>
</feature>
<dbReference type="GO" id="GO:0045944">
    <property type="term" value="P:positive regulation of transcription by RNA polymerase II"/>
    <property type="evidence" value="ECO:0007669"/>
    <property type="project" value="TreeGrafter"/>
</dbReference>
<keyword evidence="6" id="KW-0804">Transcription</keyword>
<evidence type="ECO:0000256" key="1">
    <source>
        <dbReference type="ARBA" id="ARBA00022723"/>
    </source>
</evidence>
<keyword evidence="5" id="KW-0238">DNA-binding</keyword>
<evidence type="ECO:0000256" key="7">
    <source>
        <dbReference type="ARBA" id="ARBA00023170"/>
    </source>
</evidence>
<dbReference type="GO" id="GO:0000978">
    <property type="term" value="F:RNA polymerase II cis-regulatory region sequence-specific DNA binding"/>
    <property type="evidence" value="ECO:0007669"/>
    <property type="project" value="TreeGrafter"/>
</dbReference>
<evidence type="ECO:0000259" key="10">
    <source>
        <dbReference type="PROSITE" id="PS51843"/>
    </source>
</evidence>
<organism evidence="11 12">
    <name type="scientific">Elysia marginata</name>
    <dbReference type="NCBI Taxonomy" id="1093978"/>
    <lineage>
        <taxon>Eukaryota</taxon>
        <taxon>Metazoa</taxon>
        <taxon>Spiralia</taxon>
        <taxon>Lophotrochozoa</taxon>
        <taxon>Mollusca</taxon>
        <taxon>Gastropoda</taxon>
        <taxon>Heterobranchia</taxon>
        <taxon>Euthyneura</taxon>
        <taxon>Panpulmonata</taxon>
        <taxon>Sacoglossa</taxon>
        <taxon>Placobranchoidea</taxon>
        <taxon>Plakobranchidae</taxon>
        <taxon>Elysia</taxon>
    </lineage>
</organism>
<evidence type="ECO:0000256" key="3">
    <source>
        <dbReference type="ARBA" id="ARBA00022833"/>
    </source>
</evidence>
<reference evidence="11 12" key="1">
    <citation type="journal article" date="2021" name="Elife">
        <title>Chloroplast acquisition without the gene transfer in kleptoplastic sea slugs, Plakobranchus ocellatus.</title>
        <authorList>
            <person name="Maeda T."/>
            <person name="Takahashi S."/>
            <person name="Yoshida T."/>
            <person name="Shimamura S."/>
            <person name="Takaki Y."/>
            <person name="Nagai Y."/>
            <person name="Toyoda A."/>
            <person name="Suzuki Y."/>
            <person name="Arimoto A."/>
            <person name="Ishii H."/>
            <person name="Satoh N."/>
            <person name="Nishiyama T."/>
            <person name="Hasebe M."/>
            <person name="Maruyama T."/>
            <person name="Minagawa J."/>
            <person name="Obokata J."/>
            <person name="Shigenobu S."/>
        </authorList>
    </citation>
    <scope>NUCLEOTIDE SEQUENCE [LARGE SCALE GENOMIC DNA]</scope>
</reference>
<dbReference type="InterPro" id="IPR000536">
    <property type="entry name" value="Nucl_hrmn_rcpt_lig-bd"/>
</dbReference>
<comment type="caution">
    <text evidence="11">The sequence shown here is derived from an EMBL/GenBank/DDBJ whole genome shotgun (WGS) entry which is preliminary data.</text>
</comment>
<dbReference type="PANTHER" id="PTHR24082:SF473">
    <property type="entry name" value="ECDYSONE-INDUCED PROTEIN 75B, ISOFORM B"/>
    <property type="match status" value="1"/>
</dbReference>
<protein>
    <submittedName>
        <fullName evidence="11">Ecdysone-induced protein 78C</fullName>
    </submittedName>
</protein>
<dbReference type="SMART" id="SM00430">
    <property type="entry name" value="HOLI"/>
    <property type="match status" value="1"/>
</dbReference>
<keyword evidence="3" id="KW-0862">Zinc</keyword>
<dbReference type="Proteomes" id="UP000762676">
    <property type="component" value="Unassembled WGS sequence"/>
</dbReference>
<dbReference type="GO" id="GO:0030154">
    <property type="term" value="P:cell differentiation"/>
    <property type="evidence" value="ECO:0007669"/>
    <property type="project" value="TreeGrafter"/>
</dbReference>
<dbReference type="GO" id="GO:0004879">
    <property type="term" value="F:nuclear receptor activity"/>
    <property type="evidence" value="ECO:0007669"/>
    <property type="project" value="TreeGrafter"/>
</dbReference>
<dbReference type="GO" id="GO:0000122">
    <property type="term" value="P:negative regulation of transcription by RNA polymerase II"/>
    <property type="evidence" value="ECO:0007669"/>
    <property type="project" value="TreeGrafter"/>
</dbReference>
<feature type="region of interest" description="Disordered" evidence="8">
    <location>
        <begin position="22"/>
        <end position="41"/>
    </location>
</feature>
<dbReference type="SUPFAM" id="SSF48508">
    <property type="entry name" value="Nuclear receptor ligand-binding domain"/>
    <property type="match status" value="1"/>
</dbReference>
<dbReference type="GO" id="GO:0009755">
    <property type="term" value="P:hormone-mediated signaling pathway"/>
    <property type="evidence" value="ECO:0007669"/>
    <property type="project" value="TreeGrafter"/>
</dbReference>